<keyword evidence="6" id="KW-1185">Reference proteome</keyword>
<keyword evidence="3" id="KW-0539">Nucleus</keyword>
<evidence type="ECO:0000313" key="6">
    <source>
        <dbReference type="Proteomes" id="UP001251528"/>
    </source>
</evidence>
<evidence type="ECO:0000256" key="1">
    <source>
        <dbReference type="ARBA" id="ARBA00004123"/>
    </source>
</evidence>
<dbReference type="InterPro" id="IPR007219">
    <property type="entry name" value="XnlR_reg_dom"/>
</dbReference>
<dbReference type="PANTHER" id="PTHR31001:SF40">
    <property type="entry name" value="ZN(II)2CYS6 TRANSCRIPTION FACTOR (EUROFUNG)"/>
    <property type="match status" value="1"/>
</dbReference>
<comment type="subcellular location">
    <subcellularLocation>
        <location evidence="1">Nucleus</location>
    </subcellularLocation>
</comment>
<dbReference type="Gene3D" id="4.10.240.10">
    <property type="entry name" value="Zn(2)-C6 fungal-type DNA-binding domain"/>
    <property type="match status" value="1"/>
</dbReference>
<comment type="caution">
    <text evidence="5">The sequence shown here is derived from an EMBL/GenBank/DDBJ whole genome shotgun (WGS) entry which is preliminary data.</text>
</comment>
<dbReference type="SUPFAM" id="SSF57701">
    <property type="entry name" value="Zn2/Cys6 DNA-binding domain"/>
    <property type="match status" value="1"/>
</dbReference>
<dbReference type="PANTHER" id="PTHR31001">
    <property type="entry name" value="UNCHARACTERIZED TRANSCRIPTIONAL REGULATORY PROTEIN"/>
    <property type="match status" value="1"/>
</dbReference>
<dbReference type="CDD" id="cd00067">
    <property type="entry name" value="GAL4"/>
    <property type="match status" value="1"/>
</dbReference>
<dbReference type="EMBL" id="JASWJB010000150">
    <property type="protein sequence ID" value="KAK2594915.1"/>
    <property type="molecule type" value="Genomic_DNA"/>
</dbReference>
<gene>
    <name evidence="5" type="ORF">QQS21_007363</name>
</gene>
<reference evidence="5" key="1">
    <citation type="submission" date="2023-06" db="EMBL/GenBank/DDBJ databases">
        <title>Conoideocrella luteorostrata (Hypocreales: Clavicipitaceae), a potential biocontrol fungus for elongate hemlock scale in United States Christmas tree production areas.</title>
        <authorList>
            <person name="Barrett H."/>
            <person name="Lovett B."/>
            <person name="Macias A.M."/>
            <person name="Stajich J.E."/>
            <person name="Kasson M.T."/>
        </authorList>
    </citation>
    <scope>NUCLEOTIDE SEQUENCE</scope>
    <source>
        <strain evidence="5">ARSEF 14590</strain>
    </source>
</reference>
<evidence type="ECO:0000313" key="5">
    <source>
        <dbReference type="EMBL" id="KAK2594915.1"/>
    </source>
</evidence>
<dbReference type="Pfam" id="PF00172">
    <property type="entry name" value="Zn_clus"/>
    <property type="match status" value="1"/>
</dbReference>
<dbReference type="Pfam" id="PF04082">
    <property type="entry name" value="Fungal_trans"/>
    <property type="match status" value="1"/>
</dbReference>
<dbReference type="InterPro" id="IPR050613">
    <property type="entry name" value="Sec_Metabolite_Reg"/>
</dbReference>
<dbReference type="InterPro" id="IPR036864">
    <property type="entry name" value="Zn2-C6_fun-type_DNA-bd_sf"/>
</dbReference>
<dbReference type="PROSITE" id="PS50048">
    <property type="entry name" value="ZN2_CY6_FUNGAL_2"/>
    <property type="match status" value="1"/>
</dbReference>
<dbReference type="GO" id="GO:0006351">
    <property type="term" value="P:DNA-templated transcription"/>
    <property type="evidence" value="ECO:0007669"/>
    <property type="project" value="InterPro"/>
</dbReference>
<dbReference type="GO" id="GO:0005634">
    <property type="term" value="C:nucleus"/>
    <property type="evidence" value="ECO:0007669"/>
    <property type="project" value="UniProtKB-SubCell"/>
</dbReference>
<dbReference type="CDD" id="cd12148">
    <property type="entry name" value="fungal_TF_MHR"/>
    <property type="match status" value="1"/>
</dbReference>
<sequence>MSRLAANPLVTRRNGKIQACEPCRRRKVACDHGYPICRRCRRRPNGASTCYYEPPDHEAQPADPVAPRWSENIYEASKLDAQSTPASSVLRSNTSRHVAPEDKMWSSPAARAPSGFFGPTSFSAAYLETENALRIRSPPATTAAASSSLPSNFSPPSLAEIQDMTAMDQGASHLTIKVLQAVPTEIPTVTLSRSHINPNDEWMRMIGEKIVLSTWDTFGSYLHNRGNVVALRELGSMICINTRRSLTEDHDDPLAWVESFSGSNLRWEAVGIMFICAAFAEFSASPSTDARSRIAQYTEYCSACITLANMGGSSSSLMLFLLYKRSVLHACMHGETSLPYWKFHAETVAMLTFSGLHDDQPRDSFAAPSEPMISMEARRRVRCQIFIVDKFLATFVGRPPLLTRRFCSMKLPLDLDETALLSDKKTFRGHLQRLDSDGWNVDGKFHSSTLLRIRMMVALIRDEILEIGLAQNESPSIDDIAELKRKEVQMYKNLPAHVPCNPTFEDIRDVDLQLLYPTLLIRLDHLLNIFLLERLFVKHGRSRSDLLRTSFEMVVLALHSWTQKGMWAEMQGECQWLVMGYAAPAGAVLSMELIDPNPVAFATDGDEDTIAGETYSKSSIIQQLSLLMGYLKSSAPSQPKGSVVSDVRDVIKRVLDHVLNQTKQPQSPTVWRENFDFTVNWDNFEQFLPFDTIK</sequence>
<dbReference type="AlphaFoldDB" id="A0AAJ0FZI7"/>
<evidence type="ECO:0000256" key="2">
    <source>
        <dbReference type="ARBA" id="ARBA00022723"/>
    </source>
</evidence>
<keyword evidence="2" id="KW-0479">Metal-binding</keyword>
<organism evidence="5 6">
    <name type="scientific">Conoideocrella luteorostrata</name>
    <dbReference type="NCBI Taxonomy" id="1105319"/>
    <lineage>
        <taxon>Eukaryota</taxon>
        <taxon>Fungi</taxon>
        <taxon>Dikarya</taxon>
        <taxon>Ascomycota</taxon>
        <taxon>Pezizomycotina</taxon>
        <taxon>Sordariomycetes</taxon>
        <taxon>Hypocreomycetidae</taxon>
        <taxon>Hypocreales</taxon>
        <taxon>Clavicipitaceae</taxon>
        <taxon>Conoideocrella</taxon>
    </lineage>
</organism>
<protein>
    <recommendedName>
        <fullName evidence="4">Zn(2)-C6 fungal-type domain-containing protein</fullName>
    </recommendedName>
</protein>
<dbReference type="GO" id="GO:0008270">
    <property type="term" value="F:zinc ion binding"/>
    <property type="evidence" value="ECO:0007669"/>
    <property type="project" value="InterPro"/>
</dbReference>
<evidence type="ECO:0000259" key="4">
    <source>
        <dbReference type="PROSITE" id="PS50048"/>
    </source>
</evidence>
<dbReference type="GO" id="GO:0003677">
    <property type="term" value="F:DNA binding"/>
    <property type="evidence" value="ECO:0007669"/>
    <property type="project" value="InterPro"/>
</dbReference>
<dbReference type="InterPro" id="IPR001138">
    <property type="entry name" value="Zn2Cys6_DnaBD"/>
</dbReference>
<dbReference type="Proteomes" id="UP001251528">
    <property type="component" value="Unassembled WGS sequence"/>
</dbReference>
<accession>A0AAJ0FZI7</accession>
<proteinExistence type="predicted"/>
<evidence type="ECO:0000256" key="3">
    <source>
        <dbReference type="ARBA" id="ARBA00023242"/>
    </source>
</evidence>
<dbReference type="GO" id="GO:0000981">
    <property type="term" value="F:DNA-binding transcription factor activity, RNA polymerase II-specific"/>
    <property type="evidence" value="ECO:0007669"/>
    <property type="project" value="InterPro"/>
</dbReference>
<feature type="domain" description="Zn(2)-C6 fungal-type" evidence="4">
    <location>
        <begin position="19"/>
        <end position="52"/>
    </location>
</feature>
<name>A0AAJ0FZI7_9HYPO</name>